<evidence type="ECO:0000256" key="2">
    <source>
        <dbReference type="ARBA" id="ARBA00022980"/>
    </source>
</evidence>
<accession>A0A813K9R6</accession>
<dbReference type="PANTHER" id="PTHR45696:SF10">
    <property type="entry name" value="LARGE RIBOSOMAL SUBUNIT PROTEIN P1"/>
    <property type="match status" value="1"/>
</dbReference>
<keyword evidence="3" id="KW-0687">Ribonucleoprotein</keyword>
<organism evidence="4 5">
    <name type="scientific">Polarella glacialis</name>
    <name type="common">Dinoflagellate</name>
    <dbReference type="NCBI Taxonomy" id="89957"/>
    <lineage>
        <taxon>Eukaryota</taxon>
        <taxon>Sar</taxon>
        <taxon>Alveolata</taxon>
        <taxon>Dinophyceae</taxon>
        <taxon>Suessiales</taxon>
        <taxon>Suessiaceae</taxon>
        <taxon>Polarella</taxon>
    </lineage>
</organism>
<evidence type="ECO:0008006" key="6">
    <source>
        <dbReference type="Google" id="ProtNLM"/>
    </source>
</evidence>
<feature type="non-terminal residue" evidence="4">
    <location>
        <position position="1"/>
    </location>
</feature>
<dbReference type="GO" id="GO:0003735">
    <property type="term" value="F:structural constituent of ribosome"/>
    <property type="evidence" value="ECO:0007669"/>
    <property type="project" value="TreeGrafter"/>
</dbReference>
<evidence type="ECO:0000313" key="4">
    <source>
        <dbReference type="EMBL" id="CAE8694674.1"/>
    </source>
</evidence>
<sequence length="108" mass="11051">ACTPGSKLEDTASEKPIRISKMSLLPTSELSKDQQDELLCTYASMILHDDGAEITPEAMNNLIKAAGCAVEGYWPMLFCKLITNVGMGELIKMGSGGGGGGGGGGAAA</sequence>
<dbReference type="FunFam" id="1.10.10.1410:FF:000002">
    <property type="entry name" value="60S acidic ribosomal protein P2"/>
    <property type="match status" value="1"/>
</dbReference>
<dbReference type="AlphaFoldDB" id="A0A813K9R6"/>
<protein>
    <recommendedName>
        <fullName evidence="6">60S acidic ribosomal protein P1</fullName>
    </recommendedName>
</protein>
<evidence type="ECO:0000313" key="5">
    <source>
        <dbReference type="Proteomes" id="UP000626109"/>
    </source>
</evidence>
<dbReference type="Proteomes" id="UP000626109">
    <property type="component" value="Unassembled WGS sequence"/>
</dbReference>
<comment type="caution">
    <text evidence="4">The sequence shown here is derived from an EMBL/GenBank/DDBJ whole genome shotgun (WGS) entry which is preliminary data.</text>
</comment>
<dbReference type="PANTHER" id="PTHR45696">
    <property type="entry name" value="60S ACIDIC RIBOSOMAL PROTEIN P1"/>
    <property type="match status" value="1"/>
</dbReference>
<dbReference type="GO" id="GO:0043021">
    <property type="term" value="F:ribonucleoprotein complex binding"/>
    <property type="evidence" value="ECO:0007669"/>
    <property type="project" value="TreeGrafter"/>
</dbReference>
<gene>
    <name evidence="4" type="ORF">PGLA2088_LOCUS28969</name>
</gene>
<comment type="similarity">
    <text evidence="1">Belongs to the eukaryotic ribosomal protein P1/P2 family.</text>
</comment>
<dbReference type="Gene3D" id="1.10.10.1410">
    <property type="match status" value="1"/>
</dbReference>
<reference evidence="4" key="1">
    <citation type="submission" date="2021-02" db="EMBL/GenBank/DDBJ databases">
        <authorList>
            <person name="Dougan E. K."/>
            <person name="Rhodes N."/>
            <person name="Thang M."/>
            <person name="Chan C."/>
        </authorList>
    </citation>
    <scope>NUCLEOTIDE SEQUENCE</scope>
</reference>
<dbReference type="GO" id="GO:0030295">
    <property type="term" value="F:protein kinase activator activity"/>
    <property type="evidence" value="ECO:0007669"/>
    <property type="project" value="TreeGrafter"/>
</dbReference>
<evidence type="ECO:0000256" key="1">
    <source>
        <dbReference type="ARBA" id="ARBA00005436"/>
    </source>
</evidence>
<name>A0A813K9R6_POLGL</name>
<evidence type="ECO:0000256" key="3">
    <source>
        <dbReference type="ARBA" id="ARBA00023274"/>
    </source>
</evidence>
<dbReference type="CDD" id="cd05831">
    <property type="entry name" value="Ribosomal_P1"/>
    <property type="match status" value="1"/>
</dbReference>
<dbReference type="EMBL" id="CAJNNW010028103">
    <property type="protein sequence ID" value="CAE8694674.1"/>
    <property type="molecule type" value="Genomic_DNA"/>
</dbReference>
<dbReference type="GO" id="GO:0022625">
    <property type="term" value="C:cytosolic large ribosomal subunit"/>
    <property type="evidence" value="ECO:0007669"/>
    <property type="project" value="TreeGrafter"/>
</dbReference>
<dbReference type="GO" id="GO:0002181">
    <property type="term" value="P:cytoplasmic translation"/>
    <property type="evidence" value="ECO:0007669"/>
    <property type="project" value="TreeGrafter"/>
</dbReference>
<proteinExistence type="inferred from homology"/>
<dbReference type="InterPro" id="IPR038716">
    <property type="entry name" value="P1/P2_N_sf"/>
</dbReference>
<feature type="non-terminal residue" evidence="4">
    <location>
        <position position="108"/>
    </location>
</feature>
<keyword evidence="2" id="KW-0689">Ribosomal protein</keyword>